<dbReference type="EMBL" id="JACJVN010000037">
    <property type="protein sequence ID" value="MBB6677811.1"/>
    <property type="molecule type" value="Genomic_DNA"/>
</dbReference>
<dbReference type="InterPro" id="IPR012337">
    <property type="entry name" value="RNaseH-like_sf"/>
</dbReference>
<evidence type="ECO:0000313" key="8">
    <source>
        <dbReference type="Proteomes" id="UP000574133"/>
    </source>
</evidence>
<dbReference type="InterPro" id="IPR054353">
    <property type="entry name" value="IstA-like_C"/>
</dbReference>
<evidence type="ECO:0000256" key="1">
    <source>
        <dbReference type="ARBA" id="ARBA00009277"/>
    </source>
</evidence>
<evidence type="ECO:0000259" key="5">
    <source>
        <dbReference type="PROSITE" id="PS50531"/>
    </source>
</evidence>
<dbReference type="GO" id="GO:0032196">
    <property type="term" value="P:transposition"/>
    <property type="evidence" value="ECO:0007669"/>
    <property type="project" value="UniProtKB-KW"/>
</dbReference>
<feature type="domain" description="Integrase catalytic" evidence="6">
    <location>
        <begin position="123"/>
        <end position="268"/>
    </location>
</feature>
<keyword evidence="2" id="KW-0815">Transposition</keyword>
<dbReference type="PANTHER" id="PTHR35004">
    <property type="entry name" value="TRANSPOSASE RV3428C-RELATED"/>
    <property type="match status" value="1"/>
</dbReference>
<evidence type="ECO:0000313" key="7">
    <source>
        <dbReference type="EMBL" id="MBB6677811.1"/>
    </source>
</evidence>
<dbReference type="InterPro" id="IPR036397">
    <property type="entry name" value="RNaseH_sf"/>
</dbReference>
<organism evidence="7 8">
    <name type="scientific">Cohnella lubricantis</name>
    <dbReference type="NCBI Taxonomy" id="2163172"/>
    <lineage>
        <taxon>Bacteria</taxon>
        <taxon>Bacillati</taxon>
        <taxon>Bacillota</taxon>
        <taxon>Bacilli</taxon>
        <taxon>Bacillales</taxon>
        <taxon>Paenibacillaceae</taxon>
        <taxon>Cohnella</taxon>
    </lineage>
</organism>
<keyword evidence="8" id="KW-1185">Reference proteome</keyword>
<dbReference type="GO" id="GO:0015074">
    <property type="term" value="P:DNA integration"/>
    <property type="evidence" value="ECO:0007669"/>
    <property type="project" value="InterPro"/>
</dbReference>
<dbReference type="Pfam" id="PF22483">
    <property type="entry name" value="Mu-transpos_C_2"/>
    <property type="match status" value="1"/>
</dbReference>
<dbReference type="InterPro" id="IPR017894">
    <property type="entry name" value="HTH_IS21_transposase_type"/>
</dbReference>
<reference evidence="7 8" key="1">
    <citation type="submission" date="2020-08" db="EMBL/GenBank/DDBJ databases">
        <title>Cohnella phylogeny.</title>
        <authorList>
            <person name="Dunlap C."/>
        </authorList>
    </citation>
    <scope>NUCLEOTIDE SEQUENCE [LARGE SCALE GENOMIC DNA]</scope>
    <source>
        <strain evidence="7 8">DSM 103658</strain>
    </source>
</reference>
<dbReference type="SUPFAM" id="SSF53098">
    <property type="entry name" value="Ribonuclease H-like"/>
    <property type="match status" value="1"/>
</dbReference>
<dbReference type="PROSITE" id="PS50531">
    <property type="entry name" value="HTH_IS21"/>
    <property type="match status" value="1"/>
</dbReference>
<accession>A0A841TH84</accession>
<evidence type="ECO:0000256" key="4">
    <source>
        <dbReference type="ARBA" id="ARBA00023172"/>
    </source>
</evidence>
<comment type="caution">
    <text evidence="7">The sequence shown here is derived from an EMBL/GenBank/DDBJ whole genome shotgun (WGS) entry which is preliminary data.</text>
</comment>
<gene>
    <name evidence="7" type="ORF">H4Q31_10790</name>
</gene>
<dbReference type="AlphaFoldDB" id="A0A841TH84"/>
<proteinExistence type="inferred from homology"/>
<dbReference type="Gene3D" id="3.30.420.10">
    <property type="entry name" value="Ribonuclease H-like superfamily/Ribonuclease H"/>
    <property type="match status" value="1"/>
</dbReference>
<dbReference type="PROSITE" id="PS50994">
    <property type="entry name" value="INTEGRASE"/>
    <property type="match status" value="1"/>
</dbReference>
<evidence type="ECO:0000256" key="3">
    <source>
        <dbReference type="ARBA" id="ARBA00023125"/>
    </source>
</evidence>
<feature type="domain" description="HTH IS21-type" evidence="5">
    <location>
        <begin position="5"/>
        <end position="69"/>
    </location>
</feature>
<protein>
    <submittedName>
        <fullName evidence="7">IS21 family transposase</fullName>
    </submittedName>
</protein>
<comment type="similarity">
    <text evidence="1">Belongs to the transposase IS21/IS408/IS1162 family.</text>
</comment>
<evidence type="ECO:0000256" key="2">
    <source>
        <dbReference type="ARBA" id="ARBA00022578"/>
    </source>
</evidence>
<dbReference type="Proteomes" id="UP000574133">
    <property type="component" value="Unassembled WGS sequence"/>
</dbReference>
<keyword evidence="4" id="KW-0233">DNA recombination</keyword>
<dbReference type="PANTHER" id="PTHR35004:SF7">
    <property type="entry name" value="INTEGRASE PROTEIN"/>
    <property type="match status" value="1"/>
</dbReference>
<dbReference type="GO" id="GO:0006310">
    <property type="term" value="P:DNA recombination"/>
    <property type="evidence" value="ECO:0007669"/>
    <property type="project" value="UniProtKB-KW"/>
</dbReference>
<dbReference type="GO" id="GO:0003677">
    <property type="term" value="F:DNA binding"/>
    <property type="evidence" value="ECO:0007669"/>
    <property type="project" value="UniProtKB-KW"/>
</dbReference>
<evidence type="ECO:0000259" key="6">
    <source>
        <dbReference type="PROSITE" id="PS50994"/>
    </source>
</evidence>
<sequence length="488" mass="55721">MLKMSQIETIKNMQSKGLGPSAIAERLQIDRKTVRKVMASETFENRKPKTTVVQPSKLDPYKPLIQSWLEEDRKNRYKQRHTAQRIHNRLVEECPEYDASYPLVQRYVRSLREARHQEGTLELEWTPGEAQVDFGEADIYDASGEKKACKFLCVTFPYSNAGYTQLFGGETAECVVHGLRDIFQRIGGVPGRLVFDNASGVGRRVNEHVQMADLFLRFKAHYGFEVTFCNPYAGHEKGNVENKVGYFRRNFFVPLPVVTDIQTFNEELLGRCEADWQREHYKKNVPIHLLFEDDKNALLYLPRHPFAACRYARVKTDGYGKFSIDGKHFYSSSPEWAGREVTVRIGAHTVEPLLPSGEPITVHLRLFGKQRTDSVDVRTTLSRLLQNPGAWRNSQLRQAIPDALREELDKLERVELKETLSTMEQLSGRYGFDTALQAMEEATKLGRLTSANSVVLAARLVSFEPEENPSVDLSVYDRMLEPVGGVRS</sequence>
<dbReference type="InterPro" id="IPR001584">
    <property type="entry name" value="Integrase_cat-core"/>
</dbReference>
<name>A0A841TH84_9BACL</name>
<keyword evidence="3" id="KW-0238">DNA-binding</keyword>
<dbReference type="NCBIfam" id="NF033546">
    <property type="entry name" value="transpos_IS21"/>
    <property type="match status" value="1"/>
</dbReference>